<accession>A0A554VQQ2</accession>
<evidence type="ECO:0000313" key="1">
    <source>
        <dbReference type="EMBL" id="TSE10860.1"/>
    </source>
</evidence>
<comment type="caution">
    <text evidence="1">The sequence shown here is derived from an EMBL/GenBank/DDBJ whole genome shotgun (WGS) entry which is preliminary data.</text>
</comment>
<dbReference type="InterPro" id="IPR038056">
    <property type="entry name" value="YjbR-like_sf"/>
</dbReference>
<reference evidence="1 2" key="1">
    <citation type="submission" date="2019-07" db="EMBL/GenBank/DDBJ databases">
        <title>The draft genome sequence of Aquimarina algiphila M91.</title>
        <authorList>
            <person name="Meng X."/>
        </authorList>
    </citation>
    <scope>NUCLEOTIDE SEQUENCE [LARGE SCALE GENOMIC DNA]</scope>
    <source>
        <strain evidence="1 2">M91</strain>
    </source>
</reference>
<dbReference type="SUPFAM" id="SSF142906">
    <property type="entry name" value="YjbR-like"/>
    <property type="match status" value="1"/>
</dbReference>
<dbReference type="GO" id="GO:0003677">
    <property type="term" value="F:DNA binding"/>
    <property type="evidence" value="ECO:0007669"/>
    <property type="project" value="UniProtKB-KW"/>
</dbReference>
<dbReference type="OrthoDB" id="9789813at2"/>
<dbReference type="PANTHER" id="PTHR35145:SF1">
    <property type="entry name" value="CYTOPLASMIC PROTEIN"/>
    <property type="match status" value="1"/>
</dbReference>
<keyword evidence="1" id="KW-0238">DNA-binding</keyword>
<gene>
    <name evidence="1" type="ORF">FOF46_03175</name>
</gene>
<protein>
    <submittedName>
        <fullName evidence="1">MmcQ/YjbR family DNA-binding protein</fullName>
    </submittedName>
</protein>
<evidence type="ECO:0000313" key="2">
    <source>
        <dbReference type="Proteomes" id="UP000318833"/>
    </source>
</evidence>
<keyword evidence="2" id="KW-1185">Reference proteome</keyword>
<dbReference type="PANTHER" id="PTHR35145">
    <property type="entry name" value="CYTOPLASMIC PROTEIN-RELATED"/>
    <property type="match status" value="1"/>
</dbReference>
<dbReference type="AlphaFoldDB" id="A0A554VQQ2"/>
<dbReference type="RefSeq" id="WP_109436855.1">
    <property type="nucleotide sequence ID" value="NZ_CANLFO010000005.1"/>
</dbReference>
<dbReference type="Gene3D" id="3.90.1150.30">
    <property type="match status" value="1"/>
</dbReference>
<dbReference type="InterPro" id="IPR058532">
    <property type="entry name" value="YjbR/MT2646/Rv2570-like"/>
</dbReference>
<dbReference type="EMBL" id="VLNR01000004">
    <property type="protein sequence ID" value="TSE10860.1"/>
    <property type="molecule type" value="Genomic_DNA"/>
</dbReference>
<sequence>MNIEEYRGHCISKKGVTESFPFGKLPDVLVFKVLGKMFTATDISNFEAISVKCNPEDVEHLRETYMAVQPPAYMNKKHWNKIMMDHTVPDSLIKKWIDDSYDLVVKNLSILERHKLNES</sequence>
<name>A0A554VQQ2_9FLAO</name>
<dbReference type="Proteomes" id="UP000318833">
    <property type="component" value="Unassembled WGS sequence"/>
</dbReference>
<organism evidence="1 2">
    <name type="scientific">Aquimarina algiphila</name>
    <dbReference type="NCBI Taxonomy" id="2047982"/>
    <lineage>
        <taxon>Bacteria</taxon>
        <taxon>Pseudomonadati</taxon>
        <taxon>Bacteroidota</taxon>
        <taxon>Flavobacteriia</taxon>
        <taxon>Flavobacteriales</taxon>
        <taxon>Flavobacteriaceae</taxon>
        <taxon>Aquimarina</taxon>
    </lineage>
</organism>
<dbReference type="Pfam" id="PF04237">
    <property type="entry name" value="YjbR"/>
    <property type="match status" value="1"/>
</dbReference>
<dbReference type="InterPro" id="IPR007351">
    <property type="entry name" value="YjbR"/>
</dbReference>
<proteinExistence type="predicted"/>